<dbReference type="GO" id="GO:0008017">
    <property type="term" value="F:microtubule binding"/>
    <property type="evidence" value="ECO:0007669"/>
    <property type="project" value="TreeGrafter"/>
</dbReference>
<dbReference type="GO" id="GO:0005874">
    <property type="term" value="C:microtubule"/>
    <property type="evidence" value="ECO:0007669"/>
    <property type="project" value="TreeGrafter"/>
</dbReference>
<dbReference type="PROSITE" id="PS51388">
    <property type="entry name" value="GED"/>
    <property type="match status" value="1"/>
</dbReference>
<feature type="compositionally biased region" description="Low complexity" evidence="4">
    <location>
        <begin position="497"/>
        <end position="509"/>
    </location>
</feature>
<dbReference type="SMART" id="SM00302">
    <property type="entry name" value="GED"/>
    <property type="match status" value="1"/>
</dbReference>
<dbReference type="Pfam" id="PF01031">
    <property type="entry name" value="Dynamin_M"/>
    <property type="match status" value="1"/>
</dbReference>
<evidence type="ECO:0000256" key="2">
    <source>
        <dbReference type="ARBA" id="ARBA00023134"/>
    </source>
</evidence>
<dbReference type="PROSITE" id="PS00410">
    <property type="entry name" value="G_DYNAMIN_1"/>
    <property type="match status" value="1"/>
</dbReference>
<dbReference type="GO" id="GO:0000266">
    <property type="term" value="P:mitochondrial fission"/>
    <property type="evidence" value="ECO:0007669"/>
    <property type="project" value="TreeGrafter"/>
</dbReference>
<dbReference type="Pfam" id="PF02212">
    <property type="entry name" value="GED"/>
    <property type="match status" value="1"/>
</dbReference>
<dbReference type="GO" id="GO:0005777">
    <property type="term" value="C:peroxisome"/>
    <property type="evidence" value="ECO:0007669"/>
    <property type="project" value="TreeGrafter"/>
</dbReference>
<evidence type="ECO:0000313" key="7">
    <source>
        <dbReference type="EMBL" id="RKP12082.1"/>
    </source>
</evidence>
<proteinExistence type="inferred from homology"/>
<dbReference type="InterPro" id="IPR027417">
    <property type="entry name" value="P-loop_NTPase"/>
</dbReference>
<dbReference type="PROSITE" id="PS51718">
    <property type="entry name" value="G_DYNAMIN_2"/>
    <property type="match status" value="1"/>
</dbReference>
<dbReference type="GO" id="GO:0006897">
    <property type="term" value="P:endocytosis"/>
    <property type="evidence" value="ECO:0007669"/>
    <property type="project" value="TreeGrafter"/>
</dbReference>
<dbReference type="InterPro" id="IPR000375">
    <property type="entry name" value="Dynamin_stalk"/>
</dbReference>
<organism evidence="7 8">
    <name type="scientific">Piptocephalis cylindrospora</name>
    <dbReference type="NCBI Taxonomy" id="1907219"/>
    <lineage>
        <taxon>Eukaryota</taxon>
        <taxon>Fungi</taxon>
        <taxon>Fungi incertae sedis</taxon>
        <taxon>Zoopagomycota</taxon>
        <taxon>Zoopagomycotina</taxon>
        <taxon>Zoopagomycetes</taxon>
        <taxon>Zoopagales</taxon>
        <taxon>Piptocephalidaceae</taxon>
        <taxon>Piptocephalis</taxon>
    </lineage>
</organism>
<evidence type="ECO:0000256" key="4">
    <source>
        <dbReference type="SAM" id="MobiDB-lite"/>
    </source>
</evidence>
<evidence type="ECO:0000259" key="5">
    <source>
        <dbReference type="PROSITE" id="PS51388"/>
    </source>
</evidence>
<evidence type="ECO:0000256" key="1">
    <source>
        <dbReference type="ARBA" id="ARBA00022741"/>
    </source>
</evidence>
<protein>
    <submittedName>
        <fullName evidence="7">Dynamin central region-domain-containing protein</fullName>
    </submittedName>
</protein>
<dbReference type="InterPro" id="IPR020850">
    <property type="entry name" value="GED_dom"/>
</dbReference>
<keyword evidence="1 3" id="KW-0547">Nucleotide-binding</keyword>
<feature type="region of interest" description="Disordered" evidence="4">
    <location>
        <begin position="587"/>
        <end position="642"/>
    </location>
</feature>
<dbReference type="Pfam" id="PF00350">
    <property type="entry name" value="Dynamin_N"/>
    <property type="match status" value="1"/>
</dbReference>
<dbReference type="GO" id="GO:0005739">
    <property type="term" value="C:mitochondrion"/>
    <property type="evidence" value="ECO:0007669"/>
    <property type="project" value="TreeGrafter"/>
</dbReference>
<dbReference type="OrthoDB" id="5061070at2759"/>
<comment type="similarity">
    <text evidence="3">Belongs to the TRAFAC class dynamin-like GTPase superfamily. Dynamin/Fzo/YdjA family.</text>
</comment>
<reference evidence="8" key="1">
    <citation type="journal article" date="2018" name="Nat. Microbiol.">
        <title>Leveraging single-cell genomics to expand the fungal tree of life.</title>
        <authorList>
            <person name="Ahrendt S.R."/>
            <person name="Quandt C.A."/>
            <person name="Ciobanu D."/>
            <person name="Clum A."/>
            <person name="Salamov A."/>
            <person name="Andreopoulos B."/>
            <person name="Cheng J.F."/>
            <person name="Woyke T."/>
            <person name="Pelin A."/>
            <person name="Henrissat B."/>
            <person name="Reynolds N.K."/>
            <person name="Benny G.L."/>
            <person name="Smith M.E."/>
            <person name="James T.Y."/>
            <person name="Grigoriev I.V."/>
        </authorList>
    </citation>
    <scope>NUCLEOTIDE SEQUENCE [LARGE SCALE GENOMIC DNA]</scope>
</reference>
<sequence>MDDLIPLVNKLQDVFNSIGNDQIDLPQIVVVGSQSSGKSSVLENLVARDFLPRGSGIVTRRPLILQLVNVPEGEEEYGEFLHHPGKKFTDFSEIRKGIEEDTARIAGGNKGISRDPINLKVYSPHVVNLTLVDLPGLTKIPVGDQPTDIERQTKDLILHYISKPNSVILAVSPANVDIVNSESLKLAKEVDPEGRRTIGILTKLDLMDAGTNALDILTGRVYHLKLGFIGVVNRSQQDIITSKPITVSLNQERVFFQGHSAYKHISSRCGTTYLAKQLNHILLSHIRERLPDIKAKLNSLIGQTRQELQSFGEPPMEGIEHRGSLVLRLLTRYSADFNSAVDGTSPTITTRELCGGARIYYIFNSIFGAALDSIDPCADLSSQDIRTAIRNSTGPRPSLFVPEMAFDLLVKPQISRLEPPSVRCVELAYEELMKICNGVASRELQKYPKLYARVIEVVSTLLRERLDPTAAYVQSLISIQQAYINTNHPDFIHEVQSGPPSSSISSSTSRVNHGRSDGADARRRKRLGGSRGRQDHEGEGTTSAASASRHTKSADPAAGIGSTVSGAKEGGGESNFMDYFFGSGKSERFSTQSTIPPQATYAGSGIPGSGKDAPAGFLTPPTLAQTHLGGSESAAHVSGAGPLRFGDPMATAMMTEREEMETQLIRSLIGTYFGIVRKNIQDMVPKVVMHLLVDHVKEGLQTRLVASLYRESVFEELLQEDESITAERQRCQSMMEVYNRAFQIISEAV</sequence>
<dbReference type="Proteomes" id="UP000267251">
    <property type="component" value="Unassembled WGS sequence"/>
</dbReference>
<dbReference type="GO" id="GO:0048312">
    <property type="term" value="P:intracellular distribution of mitochondria"/>
    <property type="evidence" value="ECO:0007669"/>
    <property type="project" value="TreeGrafter"/>
</dbReference>
<dbReference type="FunFam" id="3.40.50.300:FF:000383">
    <property type="entry name" value="Dynamin-like gtpase dnm1"/>
    <property type="match status" value="1"/>
</dbReference>
<dbReference type="InterPro" id="IPR003130">
    <property type="entry name" value="GED"/>
</dbReference>
<dbReference type="PANTHER" id="PTHR11566:SF235">
    <property type="entry name" value="DYNAMIN-RELATED PROTEIN DNM1"/>
    <property type="match status" value="1"/>
</dbReference>
<evidence type="ECO:0000313" key="8">
    <source>
        <dbReference type="Proteomes" id="UP000267251"/>
    </source>
</evidence>
<evidence type="ECO:0000256" key="3">
    <source>
        <dbReference type="RuleBase" id="RU003932"/>
    </source>
</evidence>
<dbReference type="GO" id="GO:0016559">
    <property type="term" value="P:peroxisome fission"/>
    <property type="evidence" value="ECO:0007669"/>
    <property type="project" value="TreeGrafter"/>
</dbReference>
<keyword evidence="2 3" id="KW-0342">GTP-binding</keyword>
<dbReference type="SUPFAM" id="SSF52540">
    <property type="entry name" value="P-loop containing nucleoside triphosphate hydrolases"/>
    <property type="match status" value="1"/>
</dbReference>
<dbReference type="InterPro" id="IPR022812">
    <property type="entry name" value="Dynamin"/>
</dbReference>
<dbReference type="Gene3D" id="3.40.50.300">
    <property type="entry name" value="P-loop containing nucleotide triphosphate hydrolases"/>
    <property type="match status" value="1"/>
</dbReference>
<accession>A0A4P9Y0S3</accession>
<feature type="domain" description="Dynamin-type G" evidence="6">
    <location>
        <begin position="22"/>
        <end position="291"/>
    </location>
</feature>
<dbReference type="GO" id="GO:0003924">
    <property type="term" value="F:GTPase activity"/>
    <property type="evidence" value="ECO:0007669"/>
    <property type="project" value="InterPro"/>
</dbReference>
<feature type="region of interest" description="Disordered" evidence="4">
    <location>
        <begin position="491"/>
        <end position="571"/>
    </location>
</feature>
<dbReference type="PRINTS" id="PR00195">
    <property type="entry name" value="DYNAMIN"/>
</dbReference>
<dbReference type="InterPro" id="IPR001401">
    <property type="entry name" value="Dynamin_GTPase"/>
</dbReference>
<dbReference type="PANTHER" id="PTHR11566">
    <property type="entry name" value="DYNAMIN"/>
    <property type="match status" value="1"/>
</dbReference>
<dbReference type="InterPro" id="IPR045063">
    <property type="entry name" value="Dynamin_N"/>
</dbReference>
<name>A0A4P9Y0S3_9FUNG</name>
<dbReference type="GO" id="GO:0016020">
    <property type="term" value="C:membrane"/>
    <property type="evidence" value="ECO:0007669"/>
    <property type="project" value="TreeGrafter"/>
</dbReference>
<dbReference type="CDD" id="cd08771">
    <property type="entry name" value="DLP_1"/>
    <property type="match status" value="1"/>
</dbReference>
<evidence type="ECO:0000259" key="6">
    <source>
        <dbReference type="PROSITE" id="PS51718"/>
    </source>
</evidence>
<keyword evidence="8" id="KW-1185">Reference proteome</keyword>
<dbReference type="AlphaFoldDB" id="A0A4P9Y0S3"/>
<gene>
    <name evidence="7" type="ORF">BJ684DRAFT_12009</name>
</gene>
<dbReference type="InterPro" id="IPR019762">
    <property type="entry name" value="Dynamin_GTPase_CS"/>
</dbReference>
<dbReference type="InterPro" id="IPR030381">
    <property type="entry name" value="G_DYNAMIN_dom"/>
</dbReference>
<dbReference type="SMART" id="SM00053">
    <property type="entry name" value="DYNc"/>
    <property type="match status" value="1"/>
</dbReference>
<dbReference type="EMBL" id="KZ988490">
    <property type="protein sequence ID" value="RKP12082.1"/>
    <property type="molecule type" value="Genomic_DNA"/>
</dbReference>
<dbReference type="Gene3D" id="1.20.120.1240">
    <property type="entry name" value="Dynamin, middle domain"/>
    <property type="match status" value="2"/>
</dbReference>
<feature type="domain" description="GED" evidence="5">
    <location>
        <begin position="662"/>
        <end position="749"/>
    </location>
</feature>
<dbReference type="GO" id="GO:0005525">
    <property type="term" value="F:GTP binding"/>
    <property type="evidence" value="ECO:0007669"/>
    <property type="project" value="UniProtKB-KW"/>
</dbReference>